<feature type="chain" id="PRO_5002981316" description="DUF885 domain-containing protein" evidence="1">
    <location>
        <begin position="30"/>
        <end position="643"/>
    </location>
</feature>
<evidence type="ECO:0000313" key="2">
    <source>
        <dbReference type="EMBL" id="ACV25803.1"/>
    </source>
</evidence>
<proteinExistence type="predicted"/>
<keyword evidence="1" id="KW-0732">Signal</keyword>
<dbReference type="PROSITE" id="PS51257">
    <property type="entry name" value="PROKAR_LIPOPROTEIN"/>
    <property type="match status" value="1"/>
</dbReference>
<dbReference type="PANTHER" id="PTHR33361">
    <property type="entry name" value="GLR0591 PROTEIN"/>
    <property type="match status" value="1"/>
</dbReference>
<dbReference type="AlphaFoldDB" id="C7R821"/>
<gene>
    <name evidence="2" type="ordered locus">Kkor_0383</name>
</gene>
<dbReference type="OrthoDB" id="9769898at2"/>
<keyword evidence="3" id="KW-1185">Reference proteome</keyword>
<reference evidence="2 3" key="1">
    <citation type="journal article" date="2009" name="Stand. Genomic Sci.">
        <title>Complete genome sequence of Kangiella koreensis type strain (SW-125).</title>
        <authorList>
            <person name="Han C."/>
            <person name="Sikorski J."/>
            <person name="Lapidus A."/>
            <person name="Nolan M."/>
            <person name="Glavina Del Rio T."/>
            <person name="Tice H."/>
            <person name="Cheng J.F."/>
            <person name="Lucas S."/>
            <person name="Chen F."/>
            <person name="Copeland A."/>
            <person name="Ivanova N."/>
            <person name="Mavromatis K."/>
            <person name="Ovchinnikova G."/>
            <person name="Pati A."/>
            <person name="Bruce D."/>
            <person name="Goodwin L."/>
            <person name="Pitluck S."/>
            <person name="Chen A."/>
            <person name="Palaniappan K."/>
            <person name="Land M."/>
            <person name="Hauser L."/>
            <person name="Chang Y.J."/>
            <person name="Jeffries C.D."/>
            <person name="Chain P."/>
            <person name="Saunders E."/>
            <person name="Brettin T."/>
            <person name="Goker M."/>
            <person name="Tindall B.J."/>
            <person name="Bristow J."/>
            <person name="Eisen J.A."/>
            <person name="Markowitz V."/>
            <person name="Hugenholtz P."/>
            <person name="Kyrpides N.C."/>
            <person name="Klenk H.P."/>
            <person name="Detter J.C."/>
        </authorList>
    </citation>
    <scope>NUCLEOTIDE SEQUENCE [LARGE SCALE GENOMIC DNA]</scope>
    <source>
        <strain evidence="3">DSM 16069 / KCTC 12182 / SW-125</strain>
    </source>
</reference>
<name>C7R821_KANKD</name>
<dbReference type="KEGG" id="kko:Kkor_0383"/>
<evidence type="ECO:0000256" key="1">
    <source>
        <dbReference type="SAM" id="SignalP"/>
    </source>
</evidence>
<evidence type="ECO:0000313" key="3">
    <source>
        <dbReference type="Proteomes" id="UP000001231"/>
    </source>
</evidence>
<dbReference type="Proteomes" id="UP000001231">
    <property type="component" value="Chromosome"/>
</dbReference>
<dbReference type="HOGENOM" id="CLU_018914_0_0_6"/>
<dbReference type="InParanoid" id="C7R821"/>
<accession>C7R821</accession>
<feature type="signal peptide" evidence="1">
    <location>
        <begin position="1"/>
        <end position="29"/>
    </location>
</feature>
<dbReference type="InterPro" id="IPR010281">
    <property type="entry name" value="DUF885"/>
</dbReference>
<dbReference type="Pfam" id="PF05960">
    <property type="entry name" value="DUF885"/>
    <property type="match status" value="1"/>
</dbReference>
<evidence type="ECO:0008006" key="4">
    <source>
        <dbReference type="Google" id="ProtNLM"/>
    </source>
</evidence>
<dbReference type="RefSeq" id="WP_012800318.1">
    <property type="nucleotide sequence ID" value="NC_013166.1"/>
</dbReference>
<dbReference type="PANTHER" id="PTHR33361:SF2">
    <property type="entry name" value="DUF885 DOMAIN-CONTAINING PROTEIN"/>
    <property type="match status" value="1"/>
</dbReference>
<organism evidence="2 3">
    <name type="scientific">Kangiella koreensis (strain DSM 16069 / JCM 12317 / KCTC 12182 / SW-125)</name>
    <dbReference type="NCBI Taxonomy" id="523791"/>
    <lineage>
        <taxon>Bacteria</taxon>
        <taxon>Pseudomonadati</taxon>
        <taxon>Pseudomonadota</taxon>
        <taxon>Gammaproteobacteria</taxon>
        <taxon>Kangiellales</taxon>
        <taxon>Kangiellaceae</taxon>
        <taxon>Kangiella</taxon>
    </lineage>
</organism>
<protein>
    <recommendedName>
        <fullName evidence="4">DUF885 domain-containing protein</fullName>
    </recommendedName>
</protein>
<sequence>MSFTQRVNRKTIISILVSAALLSAGCQQEEENQETQDVVEQEQAAVDSAVSKEQSIKQQEEATPGMLFDKITTTLFAARPMDATMYGVSQEVAGGYYQDKLPDYSPAAEKALRQGLRHYADQLATLKSDTVQGEENRQVVIDLAHYYSGDKKFDIGFIDGWMGHSPFIVSQINGPAIDVPNLLQNNHPIKNEKNAKDYLVRLQSMGEMMESVKAKVLADADKGWVPPKVIINGALNFLNGFIAAEPEKHALVTNLQSKLDKLDIPSEQKEKMMFDAVSITKTTIYPAYKNLAMVMEDLLEKAPEESGIWAQPDGAEFYRYAVSELGDTDLTPEEVHQIGLDEVERISAEMDAILKSEGYDKGTVGERMASLNDEERFIYEDSDEGRKKLLNDLNGMLADINEVMPTRFATIPPYDVEIRRIPVERQDGAPGGQYTPPPLDGSEPGVYWINLKDMKANPNFDLKTLTYHEANPGHHWQIALNMAQESLPLIRRIAPYNAYVEGWALYSELVAWEMGMYKDDPYGDLGRLKAELFRAVRLVVDTGLHHKKWTREQAIQYMSEKTGSAKSSVVSEIERYMVWPGQALGYKLGMLNIVEQREKAKEELGEAFDIKEFHDLVLLGGAVPMSVLNDKIAAWIESKKPKY</sequence>
<dbReference type="eggNOG" id="COG4805">
    <property type="taxonomic scope" value="Bacteria"/>
</dbReference>
<dbReference type="EMBL" id="CP001707">
    <property type="protein sequence ID" value="ACV25803.1"/>
    <property type="molecule type" value="Genomic_DNA"/>
</dbReference>
<dbReference type="STRING" id="523791.Kkor_0383"/>